<protein>
    <submittedName>
        <fullName evidence="1">Uncharacterized protein</fullName>
    </submittedName>
</protein>
<proteinExistence type="predicted"/>
<evidence type="ECO:0000313" key="2">
    <source>
        <dbReference type="Proteomes" id="UP000193380"/>
    </source>
</evidence>
<dbReference type="PaxDb" id="8022-A0A060XE44"/>
<evidence type="ECO:0000313" key="1">
    <source>
        <dbReference type="EMBL" id="CDQ75140.1"/>
    </source>
</evidence>
<organism evidence="1 2">
    <name type="scientific">Oncorhynchus mykiss</name>
    <name type="common">Rainbow trout</name>
    <name type="synonym">Salmo gairdneri</name>
    <dbReference type="NCBI Taxonomy" id="8022"/>
    <lineage>
        <taxon>Eukaryota</taxon>
        <taxon>Metazoa</taxon>
        <taxon>Chordata</taxon>
        <taxon>Craniata</taxon>
        <taxon>Vertebrata</taxon>
        <taxon>Euteleostomi</taxon>
        <taxon>Actinopterygii</taxon>
        <taxon>Neopterygii</taxon>
        <taxon>Teleostei</taxon>
        <taxon>Protacanthopterygii</taxon>
        <taxon>Salmoniformes</taxon>
        <taxon>Salmonidae</taxon>
        <taxon>Salmoninae</taxon>
        <taxon>Oncorhynchus</taxon>
    </lineage>
</organism>
<reference evidence="1" key="2">
    <citation type="submission" date="2014-03" db="EMBL/GenBank/DDBJ databases">
        <authorList>
            <person name="Genoscope - CEA"/>
        </authorList>
    </citation>
    <scope>NUCLEOTIDE SEQUENCE</scope>
</reference>
<sequence length="43" mass="5058">MSHSNNPLIFHFQAIVGYYDIFFDRFCGNKVMFSTSPQVTKRL</sequence>
<dbReference type="AlphaFoldDB" id="A0A060XE44"/>
<dbReference type="Proteomes" id="UP000193380">
    <property type="component" value="Unassembled WGS sequence"/>
</dbReference>
<name>A0A060XE44_ONCMY</name>
<reference evidence="1" key="1">
    <citation type="journal article" date="2014" name="Nat. Commun.">
        <title>The rainbow trout genome provides novel insights into evolution after whole-genome duplication in vertebrates.</title>
        <authorList>
            <person name="Berthelot C."/>
            <person name="Brunet F."/>
            <person name="Chalopin D."/>
            <person name="Juanchich A."/>
            <person name="Bernard M."/>
            <person name="Noel B."/>
            <person name="Bento P."/>
            <person name="Da Silva C."/>
            <person name="Labadie K."/>
            <person name="Alberti A."/>
            <person name="Aury J.M."/>
            <person name="Louis A."/>
            <person name="Dehais P."/>
            <person name="Bardou P."/>
            <person name="Montfort J."/>
            <person name="Klopp C."/>
            <person name="Cabau C."/>
            <person name="Gaspin C."/>
            <person name="Thorgaard G.H."/>
            <person name="Boussaha M."/>
            <person name="Quillet E."/>
            <person name="Guyomard R."/>
            <person name="Galiana D."/>
            <person name="Bobe J."/>
            <person name="Volff J.N."/>
            <person name="Genet C."/>
            <person name="Wincker P."/>
            <person name="Jaillon O."/>
            <person name="Roest Crollius H."/>
            <person name="Guiguen Y."/>
        </authorList>
    </citation>
    <scope>NUCLEOTIDE SEQUENCE [LARGE SCALE GENOMIC DNA]</scope>
</reference>
<gene>
    <name evidence="1" type="ORF">GSONMT00020343001</name>
</gene>
<dbReference type="Gene3D" id="2.70.160.11">
    <property type="entry name" value="Hnrnp arginine n-methyltransferase1"/>
    <property type="match status" value="1"/>
</dbReference>
<accession>A0A060XE44</accession>
<dbReference type="EMBL" id="FR905030">
    <property type="protein sequence ID" value="CDQ75140.1"/>
    <property type="molecule type" value="Genomic_DNA"/>
</dbReference>